<proteinExistence type="predicted"/>
<sequence>MNGNAFDSIAFNANKYEIDIKNYFVTRQEDDSTQSDTSDSQTDQYLACKGVKLPTAEPHICTWDYLTKPEVIHLMGIKSKRLKRNFIEGKLHKKPKGLPRIIFRELMYSVTKFCTSASYTVEQTGALLSQFYLTHLFFTSVLDVGPEKLYEYFKGLQMCHSLPFPPHSIKLFNLEQIKNNMVYFCKLYLRNLPLVRRRST</sequence>
<dbReference type="PANTHER" id="PTHR28457:SF1">
    <property type="entry name" value="CILIA- AND FLAGELLA-ASSOCIATED PROTEIN 119"/>
    <property type="match status" value="1"/>
</dbReference>
<dbReference type="AlphaFoldDB" id="D6WKZ5"/>
<dbReference type="EMBL" id="KQ971343">
    <property type="protein sequence ID" value="EFA03537.2"/>
    <property type="molecule type" value="Genomic_DNA"/>
</dbReference>
<dbReference type="HOGENOM" id="CLU_1167194_0_0_1"/>
<dbReference type="Proteomes" id="UP000007266">
    <property type="component" value="Linkage group 5"/>
</dbReference>
<name>D6WKZ5_TRICA</name>
<reference evidence="1 2" key="2">
    <citation type="journal article" date="2010" name="Nucleic Acids Res.">
        <title>BeetleBase in 2010: revisions to provide comprehensive genomic information for Tribolium castaneum.</title>
        <authorList>
            <person name="Kim H.S."/>
            <person name="Murphy T."/>
            <person name="Xia J."/>
            <person name="Caragea D."/>
            <person name="Park Y."/>
            <person name="Beeman R.W."/>
            <person name="Lorenzen M.D."/>
            <person name="Butcher S."/>
            <person name="Manak J.R."/>
            <person name="Brown S.J."/>
        </authorList>
    </citation>
    <scope>GENOME REANNOTATION</scope>
    <source>
        <strain evidence="1 2">Georgia GA2</strain>
    </source>
</reference>
<accession>D6WKZ5</accession>
<organism evidence="1 2">
    <name type="scientific">Tribolium castaneum</name>
    <name type="common">Red flour beetle</name>
    <dbReference type="NCBI Taxonomy" id="7070"/>
    <lineage>
        <taxon>Eukaryota</taxon>
        <taxon>Metazoa</taxon>
        <taxon>Ecdysozoa</taxon>
        <taxon>Arthropoda</taxon>
        <taxon>Hexapoda</taxon>
        <taxon>Insecta</taxon>
        <taxon>Pterygota</taxon>
        <taxon>Neoptera</taxon>
        <taxon>Endopterygota</taxon>
        <taxon>Coleoptera</taxon>
        <taxon>Polyphaga</taxon>
        <taxon>Cucujiformia</taxon>
        <taxon>Tenebrionidae</taxon>
        <taxon>Tenebrionidae incertae sedis</taxon>
        <taxon>Tribolium</taxon>
    </lineage>
</organism>
<protein>
    <submittedName>
        <fullName evidence="1">Uncharacterized protein</fullName>
    </submittedName>
</protein>
<dbReference type="Pfam" id="PF14769">
    <property type="entry name" value="CLAMP"/>
    <property type="match status" value="1"/>
</dbReference>
<dbReference type="PANTHER" id="PTHR28457">
    <property type="entry name" value="COILED-COIL DOMAIN-CONTAINING PROTEIN 189"/>
    <property type="match status" value="1"/>
</dbReference>
<evidence type="ECO:0000313" key="1">
    <source>
        <dbReference type="EMBL" id="EFA03537.2"/>
    </source>
</evidence>
<dbReference type="InterPro" id="IPR032727">
    <property type="entry name" value="CLAMP"/>
</dbReference>
<evidence type="ECO:0000313" key="2">
    <source>
        <dbReference type="Proteomes" id="UP000007266"/>
    </source>
</evidence>
<reference evidence="1 2" key="1">
    <citation type="journal article" date="2008" name="Nature">
        <title>The genome of the model beetle and pest Tribolium castaneum.</title>
        <authorList>
            <consortium name="Tribolium Genome Sequencing Consortium"/>
            <person name="Richards S."/>
            <person name="Gibbs R.A."/>
            <person name="Weinstock G.M."/>
            <person name="Brown S.J."/>
            <person name="Denell R."/>
            <person name="Beeman R.W."/>
            <person name="Gibbs R."/>
            <person name="Beeman R.W."/>
            <person name="Brown S.J."/>
            <person name="Bucher G."/>
            <person name="Friedrich M."/>
            <person name="Grimmelikhuijzen C.J."/>
            <person name="Klingler M."/>
            <person name="Lorenzen M."/>
            <person name="Richards S."/>
            <person name="Roth S."/>
            <person name="Schroder R."/>
            <person name="Tautz D."/>
            <person name="Zdobnov E.M."/>
            <person name="Muzny D."/>
            <person name="Gibbs R.A."/>
            <person name="Weinstock G.M."/>
            <person name="Attaway T."/>
            <person name="Bell S."/>
            <person name="Buhay C.J."/>
            <person name="Chandrabose M.N."/>
            <person name="Chavez D."/>
            <person name="Clerk-Blankenburg K.P."/>
            <person name="Cree A."/>
            <person name="Dao M."/>
            <person name="Davis C."/>
            <person name="Chacko J."/>
            <person name="Dinh H."/>
            <person name="Dugan-Rocha S."/>
            <person name="Fowler G."/>
            <person name="Garner T.T."/>
            <person name="Garnes J."/>
            <person name="Gnirke A."/>
            <person name="Hawes A."/>
            <person name="Hernandez J."/>
            <person name="Hines S."/>
            <person name="Holder M."/>
            <person name="Hume J."/>
            <person name="Jhangiani S.N."/>
            <person name="Joshi V."/>
            <person name="Khan Z.M."/>
            <person name="Jackson L."/>
            <person name="Kovar C."/>
            <person name="Kowis A."/>
            <person name="Lee S."/>
            <person name="Lewis L.R."/>
            <person name="Margolis J."/>
            <person name="Morgan M."/>
            <person name="Nazareth L.V."/>
            <person name="Nguyen N."/>
            <person name="Okwuonu G."/>
            <person name="Parker D."/>
            <person name="Richards S."/>
            <person name="Ruiz S.J."/>
            <person name="Santibanez J."/>
            <person name="Savard J."/>
            <person name="Scherer S.E."/>
            <person name="Schneider B."/>
            <person name="Sodergren E."/>
            <person name="Tautz D."/>
            <person name="Vattahil S."/>
            <person name="Villasana D."/>
            <person name="White C.S."/>
            <person name="Wright R."/>
            <person name="Park Y."/>
            <person name="Beeman R.W."/>
            <person name="Lord J."/>
            <person name="Oppert B."/>
            <person name="Lorenzen M."/>
            <person name="Brown S."/>
            <person name="Wang L."/>
            <person name="Savard J."/>
            <person name="Tautz D."/>
            <person name="Richards S."/>
            <person name="Weinstock G."/>
            <person name="Gibbs R.A."/>
            <person name="Liu Y."/>
            <person name="Worley K."/>
            <person name="Weinstock G."/>
            <person name="Elsik C.G."/>
            <person name="Reese J.T."/>
            <person name="Elhaik E."/>
            <person name="Landan G."/>
            <person name="Graur D."/>
            <person name="Arensburger P."/>
            <person name="Atkinson P."/>
            <person name="Beeman R.W."/>
            <person name="Beidler J."/>
            <person name="Brown S.J."/>
            <person name="Demuth J.P."/>
            <person name="Drury D.W."/>
            <person name="Du Y.Z."/>
            <person name="Fujiwara H."/>
            <person name="Lorenzen M."/>
            <person name="Maselli V."/>
            <person name="Osanai M."/>
            <person name="Park Y."/>
            <person name="Robertson H.M."/>
            <person name="Tu Z."/>
            <person name="Wang J.J."/>
            <person name="Wang S."/>
            <person name="Richards S."/>
            <person name="Song H."/>
            <person name="Zhang L."/>
            <person name="Sodergren E."/>
            <person name="Werner D."/>
            <person name="Stanke M."/>
            <person name="Morgenstern B."/>
            <person name="Solovyev V."/>
            <person name="Kosarev P."/>
            <person name="Brown G."/>
            <person name="Chen H.C."/>
            <person name="Ermolaeva O."/>
            <person name="Hlavina W."/>
            <person name="Kapustin Y."/>
            <person name="Kiryutin B."/>
            <person name="Kitts P."/>
            <person name="Maglott D."/>
            <person name="Pruitt K."/>
            <person name="Sapojnikov V."/>
            <person name="Souvorov A."/>
            <person name="Mackey A.J."/>
            <person name="Waterhouse R.M."/>
            <person name="Wyder S."/>
            <person name="Zdobnov E.M."/>
            <person name="Zdobnov E.M."/>
            <person name="Wyder S."/>
            <person name="Kriventseva E.V."/>
            <person name="Kadowaki T."/>
            <person name="Bork P."/>
            <person name="Aranda M."/>
            <person name="Bao R."/>
            <person name="Beermann A."/>
            <person name="Berns N."/>
            <person name="Bolognesi R."/>
            <person name="Bonneton F."/>
            <person name="Bopp D."/>
            <person name="Brown S.J."/>
            <person name="Bucher G."/>
            <person name="Butts T."/>
            <person name="Chaumot A."/>
            <person name="Denell R.E."/>
            <person name="Ferrier D.E."/>
            <person name="Friedrich M."/>
            <person name="Gordon C.M."/>
            <person name="Jindra M."/>
            <person name="Klingler M."/>
            <person name="Lan Q."/>
            <person name="Lattorff H.M."/>
            <person name="Laudet V."/>
            <person name="von Levetsow C."/>
            <person name="Liu Z."/>
            <person name="Lutz R."/>
            <person name="Lynch J.A."/>
            <person name="da Fonseca R.N."/>
            <person name="Posnien N."/>
            <person name="Reuter R."/>
            <person name="Roth S."/>
            <person name="Savard J."/>
            <person name="Schinko J.B."/>
            <person name="Schmitt C."/>
            <person name="Schoppmeier M."/>
            <person name="Schroder R."/>
            <person name="Shippy T.D."/>
            <person name="Simonnet F."/>
            <person name="Marques-Souza H."/>
            <person name="Tautz D."/>
            <person name="Tomoyasu Y."/>
            <person name="Trauner J."/>
            <person name="Van der Zee M."/>
            <person name="Vervoort M."/>
            <person name="Wittkopp N."/>
            <person name="Wimmer E.A."/>
            <person name="Yang X."/>
            <person name="Jones A.K."/>
            <person name="Sattelle D.B."/>
            <person name="Ebert P.R."/>
            <person name="Nelson D."/>
            <person name="Scott J.G."/>
            <person name="Beeman R.W."/>
            <person name="Muthukrishnan S."/>
            <person name="Kramer K.J."/>
            <person name="Arakane Y."/>
            <person name="Beeman R.W."/>
            <person name="Zhu Q."/>
            <person name="Hogenkamp D."/>
            <person name="Dixit R."/>
            <person name="Oppert B."/>
            <person name="Jiang H."/>
            <person name="Zou Z."/>
            <person name="Marshall J."/>
            <person name="Elpidina E."/>
            <person name="Vinokurov K."/>
            <person name="Oppert C."/>
            <person name="Zou Z."/>
            <person name="Evans J."/>
            <person name="Lu Z."/>
            <person name="Zhao P."/>
            <person name="Sumathipala N."/>
            <person name="Altincicek B."/>
            <person name="Vilcinskas A."/>
            <person name="Williams M."/>
            <person name="Hultmark D."/>
            <person name="Hetru C."/>
            <person name="Jiang H."/>
            <person name="Grimmelikhuijzen C.J."/>
            <person name="Hauser F."/>
            <person name="Cazzamali G."/>
            <person name="Williamson M."/>
            <person name="Park Y."/>
            <person name="Li B."/>
            <person name="Tanaka Y."/>
            <person name="Predel R."/>
            <person name="Neupert S."/>
            <person name="Schachtner J."/>
            <person name="Verleyen P."/>
            <person name="Raible F."/>
            <person name="Bork P."/>
            <person name="Friedrich M."/>
            <person name="Walden K.K."/>
            <person name="Robertson H.M."/>
            <person name="Angeli S."/>
            <person name="Foret S."/>
            <person name="Bucher G."/>
            <person name="Schuetz S."/>
            <person name="Maleszka R."/>
            <person name="Wimmer E.A."/>
            <person name="Beeman R.W."/>
            <person name="Lorenzen M."/>
            <person name="Tomoyasu Y."/>
            <person name="Miller S.C."/>
            <person name="Grossmann D."/>
            <person name="Bucher G."/>
        </authorList>
    </citation>
    <scope>NUCLEOTIDE SEQUENCE [LARGE SCALE GENOMIC DNA]</scope>
    <source>
        <strain evidence="1 2">Georgia GA2</strain>
    </source>
</reference>
<gene>
    <name evidence="1" type="primary">AUGUSTUS-3.0.2_13540</name>
    <name evidence="1" type="ORF">TcasGA2_TC013540</name>
</gene>
<keyword evidence="2" id="KW-1185">Reference proteome</keyword>